<organism evidence="14 15">
    <name type="scientific">Electrophorus electricus</name>
    <name type="common">Electric eel</name>
    <name type="synonym">Gymnotus electricus</name>
    <dbReference type="NCBI Taxonomy" id="8005"/>
    <lineage>
        <taxon>Eukaryota</taxon>
        <taxon>Metazoa</taxon>
        <taxon>Chordata</taxon>
        <taxon>Craniata</taxon>
        <taxon>Vertebrata</taxon>
        <taxon>Euteleostomi</taxon>
        <taxon>Actinopterygii</taxon>
        <taxon>Neopterygii</taxon>
        <taxon>Teleostei</taxon>
        <taxon>Ostariophysi</taxon>
        <taxon>Gymnotiformes</taxon>
        <taxon>Gymnotoidei</taxon>
        <taxon>Gymnotidae</taxon>
        <taxon>Electrophorus</taxon>
    </lineage>
</organism>
<name>A0A4W4E8S1_ELEEL</name>
<comment type="subcellular location">
    <subcellularLocation>
        <location evidence="2">Secreted</location>
    </subcellularLocation>
</comment>
<dbReference type="InterPro" id="IPR043504">
    <property type="entry name" value="Peptidase_S1_PA_chymotrypsin"/>
</dbReference>
<proteinExistence type="predicted"/>
<evidence type="ECO:0000313" key="15">
    <source>
        <dbReference type="Proteomes" id="UP000314983"/>
    </source>
</evidence>
<dbReference type="SMART" id="SM00020">
    <property type="entry name" value="Tryp_SPc"/>
    <property type="match status" value="1"/>
</dbReference>
<evidence type="ECO:0000256" key="11">
    <source>
        <dbReference type="ARBA" id="ARBA00039015"/>
    </source>
</evidence>
<dbReference type="SUPFAM" id="SSF50494">
    <property type="entry name" value="Trypsin-like serine proteases"/>
    <property type="match status" value="1"/>
</dbReference>
<dbReference type="InterPro" id="IPR001314">
    <property type="entry name" value="Peptidase_S1A"/>
</dbReference>
<evidence type="ECO:0000256" key="7">
    <source>
        <dbReference type="ARBA" id="ARBA00022825"/>
    </source>
</evidence>
<dbReference type="GO" id="GO:0005615">
    <property type="term" value="C:extracellular space"/>
    <property type="evidence" value="ECO:0007669"/>
    <property type="project" value="TreeGrafter"/>
</dbReference>
<dbReference type="Ensembl" id="ENSEEET00000008237.2">
    <property type="protein sequence ID" value="ENSEEEP00000008131.2"/>
    <property type="gene ID" value="ENSEEEG00000004211.2"/>
</dbReference>
<evidence type="ECO:0000313" key="14">
    <source>
        <dbReference type="Ensembl" id="ENSEEEP00000008131.2"/>
    </source>
</evidence>
<dbReference type="FunFam" id="2.40.10.10:FF:000120">
    <property type="entry name" value="Putative serine protease"/>
    <property type="match status" value="1"/>
</dbReference>
<protein>
    <recommendedName>
        <fullName evidence="11">pancreatic elastase</fullName>
        <ecNumber evidence="11">3.4.21.36</ecNumber>
    </recommendedName>
</protein>
<comment type="cofactor">
    <cofactor evidence="1">
        <name>Ca(2+)</name>
        <dbReference type="ChEBI" id="CHEBI:29108"/>
    </cofactor>
</comment>
<sequence length="286" mass="30675">MLNVLCFLAFATLVLGQTVPAKQNRIVGGGLASPNTWKWQASLRVQSGTCYNHVCGGVLIRKQWVLTTAQCVDHLVVSMVVLGDYDLITSENSREQYYAVSAIYIHPNWNRNLADGNDIALIRLSSDVILNSYVQLGTLPTSSQTLSGSVCYTTGWGVTQTGGLYSAILKEASLAVLDYGTCSSSTHWGSVVKPNMICAGGGTNAACTGDSGGPLNCQVGNTYVVHGLVSFVSAAGCNTINKPTVFTRVSNYLPWIQSVSTYELFNCKHNNTCSATIMAIILLLLW</sequence>
<evidence type="ECO:0000259" key="13">
    <source>
        <dbReference type="PROSITE" id="PS50240"/>
    </source>
</evidence>
<dbReference type="InterPro" id="IPR033116">
    <property type="entry name" value="TRYPSIN_SER"/>
</dbReference>
<dbReference type="EC" id="3.4.21.36" evidence="11"/>
<evidence type="ECO:0000256" key="3">
    <source>
        <dbReference type="ARBA" id="ARBA00022525"/>
    </source>
</evidence>
<dbReference type="GO" id="GO:0004252">
    <property type="term" value="F:serine-type endopeptidase activity"/>
    <property type="evidence" value="ECO:0007669"/>
    <property type="project" value="UniProtKB-EC"/>
</dbReference>
<dbReference type="InterPro" id="IPR009003">
    <property type="entry name" value="Peptidase_S1_PA"/>
</dbReference>
<keyword evidence="3" id="KW-0964">Secreted</keyword>
<keyword evidence="15" id="KW-1185">Reference proteome</keyword>
<accession>A0A4W4E8S1</accession>
<dbReference type="CDD" id="cd00190">
    <property type="entry name" value="Tryp_SPc"/>
    <property type="match status" value="1"/>
</dbReference>
<evidence type="ECO:0000256" key="1">
    <source>
        <dbReference type="ARBA" id="ARBA00001913"/>
    </source>
</evidence>
<keyword evidence="8" id="KW-0106">Calcium</keyword>
<evidence type="ECO:0000256" key="2">
    <source>
        <dbReference type="ARBA" id="ARBA00004613"/>
    </source>
</evidence>
<dbReference type="GO" id="GO:0006508">
    <property type="term" value="P:proteolysis"/>
    <property type="evidence" value="ECO:0007669"/>
    <property type="project" value="UniProtKB-KW"/>
</dbReference>
<reference evidence="14" key="5">
    <citation type="submission" date="2025-09" db="UniProtKB">
        <authorList>
            <consortium name="Ensembl"/>
        </authorList>
    </citation>
    <scope>IDENTIFICATION</scope>
</reference>
<keyword evidence="5 12" id="KW-0732">Signal</keyword>
<dbReference type="PRINTS" id="PR00722">
    <property type="entry name" value="CHYMOTRYPSIN"/>
</dbReference>
<keyword evidence="9" id="KW-1015">Disulfide bond</keyword>
<dbReference type="PANTHER" id="PTHR24257">
    <property type="entry name" value="CHYMOTRYPSIN-LIKE ELASTASE FAMILY MEMBER"/>
    <property type="match status" value="1"/>
</dbReference>
<dbReference type="PROSITE" id="PS00135">
    <property type="entry name" value="TRYPSIN_SER"/>
    <property type="match status" value="1"/>
</dbReference>
<evidence type="ECO:0000256" key="4">
    <source>
        <dbReference type="ARBA" id="ARBA00022670"/>
    </source>
</evidence>
<keyword evidence="7" id="KW-0720">Serine protease</keyword>
<reference evidence="15" key="2">
    <citation type="journal article" date="2017" name="Sci. Adv.">
        <title>A tail of two voltages: Proteomic comparison of the three electric organs of the electric eel.</title>
        <authorList>
            <person name="Traeger L.L."/>
            <person name="Sabat G."/>
            <person name="Barrett-Wilt G.A."/>
            <person name="Wells G.B."/>
            <person name="Sussman M.R."/>
        </authorList>
    </citation>
    <scope>NUCLEOTIDE SEQUENCE [LARGE SCALE GENOMIC DNA]</scope>
</reference>
<reference evidence="14" key="3">
    <citation type="submission" date="2020-05" db="EMBL/GenBank/DDBJ databases">
        <title>Electrophorus electricus (electric eel) genome, fEleEle1, primary haplotype.</title>
        <authorList>
            <person name="Myers G."/>
            <person name="Meyer A."/>
            <person name="Fedrigo O."/>
            <person name="Formenti G."/>
            <person name="Rhie A."/>
            <person name="Tracey A."/>
            <person name="Sims Y."/>
            <person name="Jarvis E.D."/>
        </authorList>
    </citation>
    <scope>NUCLEOTIDE SEQUENCE [LARGE SCALE GENOMIC DNA]</scope>
</reference>
<evidence type="ECO:0000256" key="8">
    <source>
        <dbReference type="ARBA" id="ARBA00022837"/>
    </source>
</evidence>
<feature type="signal peptide" evidence="12">
    <location>
        <begin position="1"/>
        <end position="16"/>
    </location>
</feature>
<dbReference type="InterPro" id="IPR050850">
    <property type="entry name" value="Peptidase_S1_Elastase_sf"/>
</dbReference>
<dbReference type="AlphaFoldDB" id="A0A4W4E8S1"/>
<dbReference type="PROSITE" id="PS50240">
    <property type="entry name" value="TRYPSIN_DOM"/>
    <property type="match status" value="1"/>
</dbReference>
<dbReference type="PANTHER" id="PTHR24257:SF0">
    <property type="entry name" value="CHYMOTRYPSIN-LIKE ELASTASE FAMILY MEMBER 1"/>
    <property type="match status" value="1"/>
</dbReference>
<dbReference type="OMA" id="NCQNDAG"/>
<reference evidence="14" key="4">
    <citation type="submission" date="2025-08" db="UniProtKB">
        <authorList>
            <consortium name="Ensembl"/>
        </authorList>
    </citation>
    <scope>IDENTIFICATION</scope>
</reference>
<evidence type="ECO:0000256" key="6">
    <source>
        <dbReference type="ARBA" id="ARBA00022801"/>
    </source>
</evidence>
<dbReference type="InterPro" id="IPR001254">
    <property type="entry name" value="Trypsin_dom"/>
</dbReference>
<feature type="chain" id="PRO_5044244553" description="pancreatic elastase" evidence="12">
    <location>
        <begin position="17"/>
        <end position="286"/>
    </location>
</feature>
<dbReference type="Pfam" id="PF00089">
    <property type="entry name" value="Trypsin"/>
    <property type="match status" value="1"/>
</dbReference>
<dbReference type="GeneTree" id="ENSGT01030000234528"/>
<gene>
    <name evidence="14" type="primary">LOC113590533</name>
</gene>
<feature type="domain" description="Peptidase S1" evidence="13">
    <location>
        <begin position="26"/>
        <end position="261"/>
    </location>
</feature>
<dbReference type="Proteomes" id="UP000314983">
    <property type="component" value="Chromosome 6"/>
</dbReference>
<evidence type="ECO:0000256" key="12">
    <source>
        <dbReference type="SAM" id="SignalP"/>
    </source>
</evidence>
<keyword evidence="6" id="KW-0378">Hydrolase</keyword>
<dbReference type="STRING" id="8005.ENSEEEP00000008131"/>
<dbReference type="Gene3D" id="2.40.10.10">
    <property type="entry name" value="Trypsin-like serine proteases"/>
    <property type="match status" value="2"/>
</dbReference>
<keyword evidence="4" id="KW-0645">Protease</keyword>
<comment type="catalytic activity">
    <reaction evidence="10">
        <text>Hydrolysis of proteins, including elastin. Preferential cleavage: Ala-|-Xaa.</text>
        <dbReference type="EC" id="3.4.21.36"/>
    </reaction>
</comment>
<evidence type="ECO:0000256" key="9">
    <source>
        <dbReference type="ARBA" id="ARBA00023157"/>
    </source>
</evidence>
<evidence type="ECO:0000256" key="5">
    <source>
        <dbReference type="ARBA" id="ARBA00022729"/>
    </source>
</evidence>
<evidence type="ECO:0000256" key="10">
    <source>
        <dbReference type="ARBA" id="ARBA00036864"/>
    </source>
</evidence>
<reference evidence="15" key="1">
    <citation type="journal article" date="2014" name="Science">
        <title>Nonhuman genetics. Genomic basis for the convergent evolution of electric organs.</title>
        <authorList>
            <person name="Gallant J.R."/>
            <person name="Traeger L.L."/>
            <person name="Volkening J.D."/>
            <person name="Moffett H."/>
            <person name="Chen P.H."/>
            <person name="Novina C.D."/>
            <person name="Phillips G.N.Jr."/>
            <person name="Anand R."/>
            <person name="Wells G.B."/>
            <person name="Pinch M."/>
            <person name="Guth R."/>
            <person name="Unguez G.A."/>
            <person name="Albert J.S."/>
            <person name="Zakon H.H."/>
            <person name="Samanta M.P."/>
            <person name="Sussman M.R."/>
        </authorList>
    </citation>
    <scope>NUCLEOTIDE SEQUENCE [LARGE SCALE GENOMIC DNA]</scope>
</reference>